<feature type="non-terminal residue" evidence="1">
    <location>
        <position position="1"/>
    </location>
</feature>
<organism evidence="1 2">
    <name type="scientific">Dendrothele bispora (strain CBS 962.96)</name>
    <dbReference type="NCBI Taxonomy" id="1314807"/>
    <lineage>
        <taxon>Eukaryota</taxon>
        <taxon>Fungi</taxon>
        <taxon>Dikarya</taxon>
        <taxon>Basidiomycota</taxon>
        <taxon>Agaricomycotina</taxon>
        <taxon>Agaricomycetes</taxon>
        <taxon>Agaricomycetidae</taxon>
        <taxon>Agaricales</taxon>
        <taxon>Agaricales incertae sedis</taxon>
        <taxon>Dendrothele</taxon>
    </lineage>
</organism>
<name>A0A4S8KPV9_DENBC</name>
<evidence type="ECO:0008006" key="3">
    <source>
        <dbReference type="Google" id="ProtNLM"/>
    </source>
</evidence>
<dbReference type="InterPro" id="IPR036691">
    <property type="entry name" value="Endo/exonu/phosph_ase_sf"/>
</dbReference>
<dbReference type="EMBL" id="ML180354">
    <property type="protein sequence ID" value="THU77727.1"/>
    <property type="molecule type" value="Genomic_DNA"/>
</dbReference>
<protein>
    <recommendedName>
        <fullName evidence="3">Endonuclease/exonuclease/phosphatase domain-containing protein</fullName>
    </recommendedName>
</protein>
<evidence type="ECO:0000313" key="2">
    <source>
        <dbReference type="Proteomes" id="UP000297245"/>
    </source>
</evidence>
<proteinExistence type="predicted"/>
<feature type="non-terminal residue" evidence="1">
    <location>
        <position position="119"/>
    </location>
</feature>
<evidence type="ECO:0000313" key="1">
    <source>
        <dbReference type="EMBL" id="THU77727.1"/>
    </source>
</evidence>
<dbReference type="OrthoDB" id="2840473at2759"/>
<dbReference type="AlphaFoldDB" id="A0A4S8KPV9"/>
<accession>A0A4S8KPV9</accession>
<dbReference type="Proteomes" id="UP000297245">
    <property type="component" value="Unassembled WGS sequence"/>
</dbReference>
<dbReference type="Gene3D" id="3.60.10.10">
    <property type="entry name" value="Endonuclease/exonuclease/phosphatase"/>
    <property type="match status" value="1"/>
</dbReference>
<keyword evidence="2" id="KW-1185">Reference proteome</keyword>
<sequence>LHKSKTAIFDLINEAGNTKLSDMFDIICLQEPWTDSVGNTRSNPRWHILYPTSKLSLPKNKILRSVILINKKLASNSWKQIEVKNTNDITAIEIQAKRKKLSLFNIYNDCNHSDTLKIV</sequence>
<reference evidence="1 2" key="1">
    <citation type="journal article" date="2019" name="Nat. Ecol. Evol.">
        <title>Megaphylogeny resolves global patterns of mushroom evolution.</title>
        <authorList>
            <person name="Varga T."/>
            <person name="Krizsan K."/>
            <person name="Foldi C."/>
            <person name="Dima B."/>
            <person name="Sanchez-Garcia M."/>
            <person name="Sanchez-Ramirez S."/>
            <person name="Szollosi G.J."/>
            <person name="Szarkandi J.G."/>
            <person name="Papp V."/>
            <person name="Albert L."/>
            <person name="Andreopoulos W."/>
            <person name="Angelini C."/>
            <person name="Antonin V."/>
            <person name="Barry K.W."/>
            <person name="Bougher N.L."/>
            <person name="Buchanan P."/>
            <person name="Buyck B."/>
            <person name="Bense V."/>
            <person name="Catcheside P."/>
            <person name="Chovatia M."/>
            <person name="Cooper J."/>
            <person name="Damon W."/>
            <person name="Desjardin D."/>
            <person name="Finy P."/>
            <person name="Geml J."/>
            <person name="Haridas S."/>
            <person name="Hughes K."/>
            <person name="Justo A."/>
            <person name="Karasinski D."/>
            <person name="Kautmanova I."/>
            <person name="Kiss B."/>
            <person name="Kocsube S."/>
            <person name="Kotiranta H."/>
            <person name="LaButti K.M."/>
            <person name="Lechner B.E."/>
            <person name="Liimatainen K."/>
            <person name="Lipzen A."/>
            <person name="Lukacs Z."/>
            <person name="Mihaltcheva S."/>
            <person name="Morgado L.N."/>
            <person name="Niskanen T."/>
            <person name="Noordeloos M.E."/>
            <person name="Ohm R.A."/>
            <person name="Ortiz-Santana B."/>
            <person name="Ovrebo C."/>
            <person name="Racz N."/>
            <person name="Riley R."/>
            <person name="Savchenko A."/>
            <person name="Shiryaev A."/>
            <person name="Soop K."/>
            <person name="Spirin V."/>
            <person name="Szebenyi C."/>
            <person name="Tomsovsky M."/>
            <person name="Tulloss R.E."/>
            <person name="Uehling J."/>
            <person name="Grigoriev I.V."/>
            <person name="Vagvolgyi C."/>
            <person name="Papp T."/>
            <person name="Martin F.M."/>
            <person name="Miettinen O."/>
            <person name="Hibbett D.S."/>
            <person name="Nagy L.G."/>
        </authorList>
    </citation>
    <scope>NUCLEOTIDE SEQUENCE [LARGE SCALE GENOMIC DNA]</scope>
    <source>
        <strain evidence="1 2">CBS 962.96</strain>
    </source>
</reference>
<dbReference type="SUPFAM" id="SSF56219">
    <property type="entry name" value="DNase I-like"/>
    <property type="match status" value="1"/>
</dbReference>
<gene>
    <name evidence="1" type="ORF">K435DRAFT_558372</name>
</gene>